<dbReference type="InterPro" id="IPR017900">
    <property type="entry name" value="4Fe4S_Fe_S_CS"/>
</dbReference>
<dbReference type="RefSeq" id="WP_344821020.1">
    <property type="nucleotide sequence ID" value="NZ_BAAAUV010000001.1"/>
</dbReference>
<keyword evidence="6" id="KW-1185">Reference proteome</keyword>
<dbReference type="PROSITE" id="PS00198">
    <property type="entry name" value="4FE4S_FER_1"/>
    <property type="match status" value="1"/>
</dbReference>
<dbReference type="InterPro" id="IPR003741">
    <property type="entry name" value="LUD_dom"/>
</dbReference>
<dbReference type="InterPro" id="IPR037171">
    <property type="entry name" value="NagB/RpiA_transferase-like"/>
</dbReference>
<name>A0ABP6PV64_9ACTN</name>
<dbReference type="SUPFAM" id="SSF46548">
    <property type="entry name" value="alpha-helical ferredoxin"/>
    <property type="match status" value="1"/>
</dbReference>
<comment type="caution">
    <text evidence="5">The sequence shown here is derived from an EMBL/GenBank/DDBJ whole genome shotgun (WGS) entry which is preliminary data.</text>
</comment>
<feature type="domain" description="4Fe-4S ferredoxin-type" evidence="4">
    <location>
        <begin position="206"/>
        <end position="237"/>
    </location>
</feature>
<sequence length="376" mass="40123">MTEKFAVAAGEALRDTGMRRALRLATASARDRRADAVAELPDWEALRDAGSAIRRRALLDLDALLTGLEAAVTEAGGRVRWAGNAASARRIVEELAPDRAVLAGAVLAEIGLEPCGDPAEAACTVTGADFLVAETGTVVVLADPAPAGALVAVAGIEQVVARWRDLEVLLQLWPRSAGGSRMNPVTTMWTGIDLVLLDNGRTRALGDPLGREALTCIRCTACSSACPVYERVGAGPYGGVLPGPIGAVLTPLMHGIGPAHRASLPFASTLCGACADVCPVRIDLPGLLVMLRARVVESRRRRPVPTPELALMRSLAWTMSEGRRYEQALAQTTRWARVLSRNGTIKRLPGLFGKWTEARDLPAPPRQGFRAWWRGR</sequence>
<evidence type="ECO:0000313" key="5">
    <source>
        <dbReference type="EMBL" id="GAA3191819.1"/>
    </source>
</evidence>
<dbReference type="InterPro" id="IPR017896">
    <property type="entry name" value="4Fe4S_Fe-S-bd"/>
</dbReference>
<dbReference type="PANTHER" id="PTHR47153:SF2">
    <property type="entry name" value="LACTATE UTILIZATION PROTEIN B"/>
    <property type="match status" value="1"/>
</dbReference>
<evidence type="ECO:0000259" key="4">
    <source>
        <dbReference type="PROSITE" id="PS51379"/>
    </source>
</evidence>
<evidence type="ECO:0000256" key="2">
    <source>
        <dbReference type="ARBA" id="ARBA00023004"/>
    </source>
</evidence>
<evidence type="ECO:0000313" key="6">
    <source>
        <dbReference type="Proteomes" id="UP001501237"/>
    </source>
</evidence>
<keyword evidence="1" id="KW-0479">Metal-binding</keyword>
<dbReference type="PROSITE" id="PS51379">
    <property type="entry name" value="4FE4S_FER_2"/>
    <property type="match status" value="1"/>
</dbReference>
<dbReference type="EMBL" id="BAAAUV010000001">
    <property type="protein sequence ID" value="GAA3191819.1"/>
    <property type="molecule type" value="Genomic_DNA"/>
</dbReference>
<proteinExistence type="predicted"/>
<evidence type="ECO:0000256" key="1">
    <source>
        <dbReference type="ARBA" id="ARBA00022723"/>
    </source>
</evidence>
<gene>
    <name evidence="5" type="ORF">GCM10010468_00340</name>
</gene>
<dbReference type="Pfam" id="PF13183">
    <property type="entry name" value="Fer4_8"/>
    <property type="match status" value="1"/>
</dbReference>
<dbReference type="Pfam" id="PF02589">
    <property type="entry name" value="LUD_dom"/>
    <property type="match status" value="1"/>
</dbReference>
<dbReference type="SUPFAM" id="SSF100950">
    <property type="entry name" value="NagB/RpiA/CoA transferase-like"/>
    <property type="match status" value="1"/>
</dbReference>
<evidence type="ECO:0000256" key="3">
    <source>
        <dbReference type="ARBA" id="ARBA00023014"/>
    </source>
</evidence>
<organism evidence="5 6">
    <name type="scientific">Actinocorallia longicatena</name>
    <dbReference type="NCBI Taxonomy" id="111803"/>
    <lineage>
        <taxon>Bacteria</taxon>
        <taxon>Bacillati</taxon>
        <taxon>Actinomycetota</taxon>
        <taxon>Actinomycetes</taxon>
        <taxon>Streptosporangiales</taxon>
        <taxon>Thermomonosporaceae</taxon>
        <taxon>Actinocorallia</taxon>
    </lineage>
</organism>
<accession>A0ABP6PV64</accession>
<keyword evidence="2" id="KW-0408">Iron</keyword>
<keyword evidence="3" id="KW-0411">Iron-sulfur</keyword>
<dbReference type="PANTHER" id="PTHR47153">
    <property type="entry name" value="LACTATE UTILIZATION PROTEIN B"/>
    <property type="match status" value="1"/>
</dbReference>
<protein>
    <recommendedName>
        <fullName evidence="4">4Fe-4S ferredoxin-type domain-containing protein</fullName>
    </recommendedName>
</protein>
<dbReference type="Proteomes" id="UP001501237">
    <property type="component" value="Unassembled WGS sequence"/>
</dbReference>
<reference evidence="6" key="1">
    <citation type="journal article" date="2019" name="Int. J. Syst. Evol. Microbiol.">
        <title>The Global Catalogue of Microorganisms (GCM) 10K type strain sequencing project: providing services to taxonomists for standard genome sequencing and annotation.</title>
        <authorList>
            <consortium name="The Broad Institute Genomics Platform"/>
            <consortium name="The Broad Institute Genome Sequencing Center for Infectious Disease"/>
            <person name="Wu L."/>
            <person name="Ma J."/>
        </authorList>
    </citation>
    <scope>NUCLEOTIDE SEQUENCE [LARGE SCALE GENOMIC DNA]</scope>
    <source>
        <strain evidence="6">JCM 9377</strain>
    </source>
</reference>
<dbReference type="InterPro" id="IPR004452">
    <property type="entry name" value="LutB/LldF"/>
</dbReference>